<feature type="compositionally biased region" description="Polar residues" evidence="1">
    <location>
        <begin position="18"/>
        <end position="29"/>
    </location>
</feature>
<proteinExistence type="predicted"/>
<reference evidence="2 3" key="1">
    <citation type="submission" date="2024-06" db="EMBL/GenBank/DDBJ databases">
        <title>A chromosome level genome sequence of Diviner's sage (Salvia divinorum).</title>
        <authorList>
            <person name="Ford S.A."/>
            <person name="Ro D.-K."/>
            <person name="Ness R.W."/>
            <person name="Phillips M.A."/>
        </authorList>
    </citation>
    <scope>NUCLEOTIDE SEQUENCE [LARGE SCALE GENOMIC DNA]</scope>
    <source>
        <strain evidence="2">SAF-2024a</strain>
        <tissue evidence="2">Leaf</tissue>
    </source>
</reference>
<sequence>MFGGGSARWSGHEDDSRLLSTAQLSSSPVSPGVSADFFRRDAVHPPSVPPGPRRPGLSISRRPEVSTVFIR</sequence>
<keyword evidence="3" id="KW-1185">Reference proteome</keyword>
<gene>
    <name evidence="2" type="ORF">AAHA92_25342</name>
</gene>
<accession>A0ABD1GAI3</accession>
<dbReference type="EMBL" id="JBEAFC010000009">
    <property type="protein sequence ID" value="KAL1541079.1"/>
    <property type="molecule type" value="Genomic_DNA"/>
</dbReference>
<evidence type="ECO:0000313" key="3">
    <source>
        <dbReference type="Proteomes" id="UP001567538"/>
    </source>
</evidence>
<organism evidence="2 3">
    <name type="scientific">Salvia divinorum</name>
    <name type="common">Maria pastora</name>
    <name type="synonym">Diviner's sage</name>
    <dbReference type="NCBI Taxonomy" id="28513"/>
    <lineage>
        <taxon>Eukaryota</taxon>
        <taxon>Viridiplantae</taxon>
        <taxon>Streptophyta</taxon>
        <taxon>Embryophyta</taxon>
        <taxon>Tracheophyta</taxon>
        <taxon>Spermatophyta</taxon>
        <taxon>Magnoliopsida</taxon>
        <taxon>eudicotyledons</taxon>
        <taxon>Gunneridae</taxon>
        <taxon>Pentapetalae</taxon>
        <taxon>asterids</taxon>
        <taxon>lamiids</taxon>
        <taxon>Lamiales</taxon>
        <taxon>Lamiaceae</taxon>
        <taxon>Nepetoideae</taxon>
        <taxon>Mentheae</taxon>
        <taxon>Salviinae</taxon>
        <taxon>Salvia</taxon>
        <taxon>Salvia subgen. Calosphace</taxon>
    </lineage>
</organism>
<feature type="region of interest" description="Disordered" evidence="1">
    <location>
        <begin position="1"/>
        <end position="71"/>
    </location>
</feature>
<evidence type="ECO:0000313" key="2">
    <source>
        <dbReference type="EMBL" id="KAL1541079.1"/>
    </source>
</evidence>
<protein>
    <submittedName>
        <fullName evidence="2">Uncharacterized protein</fullName>
    </submittedName>
</protein>
<comment type="caution">
    <text evidence="2">The sequence shown here is derived from an EMBL/GenBank/DDBJ whole genome shotgun (WGS) entry which is preliminary data.</text>
</comment>
<name>A0ABD1GAI3_SALDI</name>
<dbReference type="AlphaFoldDB" id="A0ABD1GAI3"/>
<dbReference type="Proteomes" id="UP001567538">
    <property type="component" value="Unassembled WGS sequence"/>
</dbReference>
<evidence type="ECO:0000256" key="1">
    <source>
        <dbReference type="SAM" id="MobiDB-lite"/>
    </source>
</evidence>